<comment type="caution">
    <text evidence="1">The sequence shown here is derived from an EMBL/GenBank/DDBJ whole genome shotgun (WGS) entry which is preliminary data.</text>
</comment>
<dbReference type="EMBL" id="CATQJL010000112">
    <property type="protein sequence ID" value="CAJ0593174.1"/>
    <property type="molecule type" value="Genomic_DNA"/>
</dbReference>
<evidence type="ECO:0000313" key="1">
    <source>
        <dbReference type="EMBL" id="CAJ0593174.1"/>
    </source>
</evidence>
<accession>A0AA36DSX9</accession>
<reference evidence="1" key="1">
    <citation type="submission" date="2023-07" db="EMBL/GenBank/DDBJ databases">
        <authorList>
            <consortium name="CYATHOMIX"/>
        </authorList>
    </citation>
    <scope>NUCLEOTIDE SEQUENCE</scope>
    <source>
        <strain evidence="1">N/A</strain>
    </source>
</reference>
<dbReference type="Proteomes" id="UP001176961">
    <property type="component" value="Unassembled WGS sequence"/>
</dbReference>
<dbReference type="AlphaFoldDB" id="A0AA36DSX9"/>
<proteinExistence type="predicted"/>
<name>A0AA36DSX9_CYLNA</name>
<protein>
    <submittedName>
        <fullName evidence="1">Uncharacterized protein</fullName>
    </submittedName>
</protein>
<evidence type="ECO:0000313" key="2">
    <source>
        <dbReference type="Proteomes" id="UP001176961"/>
    </source>
</evidence>
<sequence>MLEEKYDEAHKSLDPHAHAKRCQESRAGGVIVVILERLSQLGIALPPGAQRITVEMENSFKIIPTRTRLARKQNPQYKPEYINRRRVAGDPDCRPEYSDFPGLLVCKAINACKFSKEPEPIWTTLYGFEDDADPTTIHASPYNMFVDLMLPPTNSLKTVVCSFASHFFTQVYQDWNDMPTGVYYILN</sequence>
<keyword evidence="2" id="KW-1185">Reference proteome</keyword>
<organism evidence="1 2">
    <name type="scientific">Cylicocyclus nassatus</name>
    <name type="common">Nematode worm</name>
    <dbReference type="NCBI Taxonomy" id="53992"/>
    <lineage>
        <taxon>Eukaryota</taxon>
        <taxon>Metazoa</taxon>
        <taxon>Ecdysozoa</taxon>
        <taxon>Nematoda</taxon>
        <taxon>Chromadorea</taxon>
        <taxon>Rhabditida</taxon>
        <taxon>Rhabditina</taxon>
        <taxon>Rhabditomorpha</taxon>
        <taxon>Strongyloidea</taxon>
        <taxon>Strongylidae</taxon>
        <taxon>Cylicocyclus</taxon>
    </lineage>
</organism>
<gene>
    <name evidence="1" type="ORF">CYNAS_LOCUS5157</name>
</gene>